<name>A0AAV7HCC1_DENCH</name>
<sequence>MVENLTVFMQKNFFPEPPKKLRNTLGGNKEKHLLGAICIKSRTGVVRPHTVFHIISVFLSFGFHSSAIPSPSPDPALVMVKQSTSRWLPAVPSIIFPRGDSLLFLLAIVSVVSLVTNELSRSYVIAADFEGFDTDEFEYEEDANDAIHSQSINPSPPAATSLAQSSTAESHHEPPQPSVIEDPPAYGVEHGGKPYASSTLEFWDEEEFEGIPFQIADPSPDSPAAPSEPPASAEAVAGYPVPIHRQPFSLSSYAIEIVCISFLIAFAINFFIGRRQNELVALCWASHFATKDSIFDKNFSLLGTGDGKEDAPLLLKEGQDVFKFYASGRRFCQGLLATMELRSRHDLIARLTNLLFNKKDTITFEVVMSEDSMDHVVLAVARKKLAKSMHKECRDLQRFATVMPTAPSGRRWVAEDLLVVTESKEIAGDLITDVVIDQVFGEKAFEKIGKGFISLHFSDQHPGTHKKLLFLKFALPGANNMTDMTRLVNLVPYYIDLIGRYKPSAQARAKTEAARAKAAQEAFKEMQSVRQETLQKKKAEKKKIVEEAEAKLSAEAIRKKEEKERSRQMKKLMPKVKMLRSH</sequence>
<evidence type="ECO:0000256" key="3">
    <source>
        <dbReference type="ARBA" id="ARBA00022989"/>
    </source>
</evidence>
<feature type="region of interest" description="Disordered" evidence="5">
    <location>
        <begin position="213"/>
        <end position="233"/>
    </location>
</feature>
<evidence type="ECO:0008006" key="8">
    <source>
        <dbReference type="Google" id="ProtNLM"/>
    </source>
</evidence>
<gene>
    <name evidence="6" type="ORF">IEQ34_006354</name>
</gene>
<keyword evidence="3" id="KW-1133">Transmembrane helix</keyword>
<evidence type="ECO:0000256" key="1">
    <source>
        <dbReference type="ARBA" id="ARBA00004167"/>
    </source>
</evidence>
<organism evidence="6 7">
    <name type="scientific">Dendrobium chrysotoxum</name>
    <name type="common">Orchid</name>
    <dbReference type="NCBI Taxonomy" id="161865"/>
    <lineage>
        <taxon>Eukaryota</taxon>
        <taxon>Viridiplantae</taxon>
        <taxon>Streptophyta</taxon>
        <taxon>Embryophyta</taxon>
        <taxon>Tracheophyta</taxon>
        <taxon>Spermatophyta</taxon>
        <taxon>Magnoliopsida</taxon>
        <taxon>Liliopsida</taxon>
        <taxon>Asparagales</taxon>
        <taxon>Orchidaceae</taxon>
        <taxon>Epidendroideae</taxon>
        <taxon>Malaxideae</taxon>
        <taxon>Dendrobiinae</taxon>
        <taxon>Dendrobium</taxon>
    </lineage>
</organism>
<dbReference type="InterPro" id="IPR012879">
    <property type="entry name" value="CCDC47"/>
</dbReference>
<feature type="region of interest" description="Disordered" evidence="5">
    <location>
        <begin position="558"/>
        <end position="582"/>
    </location>
</feature>
<keyword evidence="7" id="KW-1185">Reference proteome</keyword>
<protein>
    <recommendedName>
        <fullName evidence="8">Coiled-coil domain-containing protein 47</fullName>
    </recommendedName>
</protein>
<feature type="compositionally biased region" description="Basic and acidic residues" evidence="5">
    <location>
        <begin position="558"/>
        <end position="567"/>
    </location>
</feature>
<dbReference type="PANTHER" id="PTHR12883">
    <property type="entry name" value="ADIPOCYTE-SPECIFIC PROTEIN 4-RELATED"/>
    <property type="match status" value="1"/>
</dbReference>
<keyword evidence="2" id="KW-0812">Transmembrane</keyword>
<feature type="region of interest" description="Disordered" evidence="5">
    <location>
        <begin position="148"/>
        <end position="187"/>
    </location>
</feature>
<evidence type="ECO:0000313" key="6">
    <source>
        <dbReference type="EMBL" id="KAH0466251.1"/>
    </source>
</evidence>
<comment type="subcellular location">
    <subcellularLocation>
        <location evidence="1">Membrane</location>
        <topology evidence="1">Single-pass membrane protein</topology>
    </subcellularLocation>
</comment>
<dbReference type="GO" id="GO:0005783">
    <property type="term" value="C:endoplasmic reticulum"/>
    <property type="evidence" value="ECO:0007669"/>
    <property type="project" value="InterPro"/>
</dbReference>
<dbReference type="Proteomes" id="UP000775213">
    <property type="component" value="Unassembled WGS sequence"/>
</dbReference>
<evidence type="ECO:0000256" key="2">
    <source>
        <dbReference type="ARBA" id="ARBA00022692"/>
    </source>
</evidence>
<evidence type="ECO:0000256" key="5">
    <source>
        <dbReference type="SAM" id="MobiDB-lite"/>
    </source>
</evidence>
<reference evidence="6 7" key="1">
    <citation type="journal article" date="2021" name="Hortic Res">
        <title>Chromosome-scale assembly of the Dendrobium chrysotoxum genome enhances the understanding of orchid evolution.</title>
        <authorList>
            <person name="Zhang Y."/>
            <person name="Zhang G.Q."/>
            <person name="Zhang D."/>
            <person name="Liu X.D."/>
            <person name="Xu X.Y."/>
            <person name="Sun W.H."/>
            <person name="Yu X."/>
            <person name="Zhu X."/>
            <person name="Wang Z.W."/>
            <person name="Zhao X."/>
            <person name="Zhong W.Y."/>
            <person name="Chen H."/>
            <person name="Yin W.L."/>
            <person name="Huang T."/>
            <person name="Niu S.C."/>
            <person name="Liu Z.J."/>
        </authorList>
    </citation>
    <scope>NUCLEOTIDE SEQUENCE [LARGE SCALE GENOMIC DNA]</scope>
    <source>
        <strain evidence="6">Lindl</strain>
    </source>
</reference>
<dbReference type="AlphaFoldDB" id="A0AAV7HCC1"/>
<comment type="caution">
    <text evidence="6">The sequence shown here is derived from an EMBL/GenBank/DDBJ whole genome shotgun (WGS) entry which is preliminary data.</text>
</comment>
<accession>A0AAV7HCC1</accession>
<evidence type="ECO:0000313" key="7">
    <source>
        <dbReference type="Proteomes" id="UP000775213"/>
    </source>
</evidence>
<dbReference type="PANTHER" id="PTHR12883:SF0">
    <property type="entry name" value="PAT COMPLEX SUBUNIT CCDC47"/>
    <property type="match status" value="1"/>
</dbReference>
<feature type="compositionally biased region" description="Basic residues" evidence="5">
    <location>
        <begin position="568"/>
        <end position="582"/>
    </location>
</feature>
<dbReference type="EMBL" id="JAGFBR010000006">
    <property type="protein sequence ID" value="KAH0466251.1"/>
    <property type="molecule type" value="Genomic_DNA"/>
</dbReference>
<proteinExistence type="predicted"/>
<keyword evidence="4" id="KW-0472">Membrane</keyword>
<dbReference type="Pfam" id="PF07946">
    <property type="entry name" value="CCDC47"/>
    <property type="match status" value="1"/>
</dbReference>
<evidence type="ECO:0000256" key="4">
    <source>
        <dbReference type="ARBA" id="ARBA00023136"/>
    </source>
</evidence>
<dbReference type="GO" id="GO:0016020">
    <property type="term" value="C:membrane"/>
    <property type="evidence" value="ECO:0007669"/>
    <property type="project" value="UniProtKB-SubCell"/>
</dbReference>
<feature type="compositionally biased region" description="Pro residues" evidence="5">
    <location>
        <begin position="220"/>
        <end position="229"/>
    </location>
</feature>
<dbReference type="GO" id="GO:0032469">
    <property type="term" value="P:endoplasmic reticulum calcium ion homeostasis"/>
    <property type="evidence" value="ECO:0007669"/>
    <property type="project" value="InterPro"/>
</dbReference>
<dbReference type="GO" id="GO:0005509">
    <property type="term" value="F:calcium ion binding"/>
    <property type="evidence" value="ECO:0007669"/>
    <property type="project" value="InterPro"/>
</dbReference>